<evidence type="ECO:0000313" key="1">
    <source>
        <dbReference type="EMBL" id="KMS56594.1"/>
    </source>
</evidence>
<accession>A0A0J7XYI6</accession>
<name>A0A0J7XYI6_9SPHN</name>
<comment type="caution">
    <text evidence="1">The sequence shown here is derived from an EMBL/GenBank/DDBJ whole genome shotgun (WGS) entry which is preliminary data.</text>
</comment>
<keyword evidence="2" id="KW-1185">Reference proteome</keyword>
<organism evidence="1 2">
    <name type="scientific">Novosphingobium barchaimii LL02</name>
    <dbReference type="NCBI Taxonomy" id="1114963"/>
    <lineage>
        <taxon>Bacteria</taxon>
        <taxon>Pseudomonadati</taxon>
        <taxon>Pseudomonadota</taxon>
        <taxon>Alphaproteobacteria</taxon>
        <taxon>Sphingomonadales</taxon>
        <taxon>Sphingomonadaceae</taxon>
        <taxon>Novosphingobium</taxon>
    </lineage>
</organism>
<evidence type="ECO:0008006" key="3">
    <source>
        <dbReference type="Google" id="ProtNLM"/>
    </source>
</evidence>
<reference evidence="1 2" key="1">
    <citation type="journal article" date="2015" name="G3 (Bethesda)">
        <title>Insights into Ongoing Evolution of the Hexachlorocyclohexane Catabolic Pathway from Comparative Genomics of Ten Sphingomonadaceae Strains.</title>
        <authorList>
            <person name="Pearce S.L."/>
            <person name="Oakeshott J.G."/>
            <person name="Pandey G."/>
        </authorList>
    </citation>
    <scope>NUCLEOTIDE SEQUENCE [LARGE SCALE GENOMIC DNA]</scope>
    <source>
        <strain evidence="1 2">LL02</strain>
    </source>
</reference>
<dbReference type="PATRIC" id="fig|1114963.3.peg.1495"/>
<dbReference type="RefSeq" id="WP_148649311.1">
    <property type="nucleotide sequence ID" value="NZ_KQ130453.1"/>
</dbReference>
<dbReference type="AlphaFoldDB" id="A0A0J7XYI6"/>
<proteinExistence type="predicted"/>
<dbReference type="NCBIfam" id="NF033522">
    <property type="entry name" value="lasso_benenodin"/>
    <property type="match status" value="1"/>
</dbReference>
<dbReference type="OrthoDB" id="31925at165696"/>
<dbReference type="Proteomes" id="UP000052268">
    <property type="component" value="Unassembled WGS sequence"/>
</dbReference>
<dbReference type="EMBL" id="JACU01000004">
    <property type="protein sequence ID" value="KMS56594.1"/>
    <property type="molecule type" value="Genomic_DNA"/>
</dbReference>
<protein>
    <recommendedName>
        <fullName evidence="3">Benenodin family lasso peptide</fullName>
    </recommendedName>
</protein>
<sequence length="44" mass="4637">MEREYEAAEGNIFELGAASELTNGVGIGTTDLPARQQSPGILDD</sequence>
<evidence type="ECO:0000313" key="2">
    <source>
        <dbReference type="Proteomes" id="UP000052268"/>
    </source>
</evidence>
<dbReference type="InterPro" id="IPR049805">
    <property type="entry name" value="Lasso_benenodin"/>
</dbReference>
<gene>
    <name evidence="1" type="ORF">V474_13445</name>
</gene>
<dbReference type="Pfam" id="PF24178">
    <property type="entry name" value="Subterisin"/>
    <property type="match status" value="1"/>
</dbReference>